<keyword evidence="1 2" id="KW-0732">Signal</keyword>
<dbReference type="InterPro" id="IPR014756">
    <property type="entry name" value="Ig_E-set"/>
</dbReference>
<dbReference type="Gene3D" id="2.60.40.10">
    <property type="entry name" value="Immunoglobulins"/>
    <property type="match status" value="1"/>
</dbReference>
<dbReference type="AlphaFoldDB" id="A0A2J8A145"/>
<evidence type="ECO:0000313" key="5">
    <source>
        <dbReference type="EMBL" id="PNH06232.1"/>
    </source>
</evidence>
<dbReference type="SUPFAM" id="SSF50965">
    <property type="entry name" value="Galactose oxidase, central domain"/>
    <property type="match status" value="1"/>
</dbReference>
<feature type="chain" id="PRO_5014423173" description="Galactose oxidase" evidence="2">
    <location>
        <begin position="38"/>
        <end position="551"/>
    </location>
</feature>
<evidence type="ECO:0000256" key="2">
    <source>
        <dbReference type="SAM" id="SignalP"/>
    </source>
</evidence>
<dbReference type="Proteomes" id="UP000236333">
    <property type="component" value="Unassembled WGS sequence"/>
</dbReference>
<dbReference type="EMBL" id="PGGS01000249">
    <property type="protein sequence ID" value="PNH06232.1"/>
    <property type="molecule type" value="Genomic_DNA"/>
</dbReference>
<dbReference type="PANTHER" id="PTHR32208:SF21">
    <property type="entry name" value="LOW QUALITY PROTEIN: ALDEHYDE OXIDASE GLOX-LIKE"/>
    <property type="match status" value="1"/>
</dbReference>
<evidence type="ECO:0000256" key="1">
    <source>
        <dbReference type="ARBA" id="ARBA00022729"/>
    </source>
</evidence>
<feature type="domain" description="Glyoxal oxidase N-terminal" evidence="3">
    <location>
        <begin position="86"/>
        <end position="423"/>
    </location>
</feature>
<dbReference type="CDD" id="cd02851">
    <property type="entry name" value="E_set_GO_C"/>
    <property type="match status" value="1"/>
</dbReference>
<feature type="signal peptide" evidence="2">
    <location>
        <begin position="1"/>
        <end position="37"/>
    </location>
</feature>
<evidence type="ECO:0000259" key="3">
    <source>
        <dbReference type="Pfam" id="PF07250"/>
    </source>
</evidence>
<dbReference type="Pfam" id="PF09118">
    <property type="entry name" value="GO-like_E_set"/>
    <property type="match status" value="1"/>
</dbReference>
<dbReference type="Gene3D" id="2.130.10.80">
    <property type="entry name" value="Galactose oxidase/kelch, beta-propeller"/>
    <property type="match status" value="1"/>
</dbReference>
<accession>A0A2J8A145</accession>
<dbReference type="InterPro" id="IPR013783">
    <property type="entry name" value="Ig-like_fold"/>
</dbReference>
<dbReference type="OrthoDB" id="2019572at2759"/>
<keyword evidence="6" id="KW-1185">Reference proteome</keyword>
<dbReference type="InterPro" id="IPR011043">
    <property type="entry name" value="Gal_Oxase/kelch_b-propeller"/>
</dbReference>
<feature type="domain" description="Galactose oxidase-like Early set" evidence="4">
    <location>
        <begin position="453"/>
        <end position="549"/>
    </location>
</feature>
<dbReference type="PANTHER" id="PTHR32208">
    <property type="entry name" value="SECRETED PROTEIN-RELATED"/>
    <property type="match status" value="1"/>
</dbReference>
<protein>
    <recommendedName>
        <fullName evidence="7">Galactose oxidase</fullName>
    </recommendedName>
</protein>
<proteinExistence type="predicted"/>
<evidence type="ECO:0008006" key="7">
    <source>
        <dbReference type="Google" id="ProtNLM"/>
    </source>
</evidence>
<dbReference type="InterPro" id="IPR009880">
    <property type="entry name" value="Glyoxal_oxidase_N"/>
</dbReference>
<sequence length="551" mass="59145">MGRHGVAASLRSPLSSSLLLAWVMVLVLGLSATPAQAQKRRPAGTYSELAVRSTSTGALMAALPGTSQLLMIERPRGQQHVLTASVVDLATGKATAMQPPIDHFCGAITFTEDGDPLLVGGHTGSKIVKDGRKVISVFHRDTLTFERLATLTWNRWYPTAIRVSDREVLISGGTSKPDGGDICPKAEVYNTDTSAVELVTQPQLFTDAAAWNWFPFLALLPKGHVIWWGDTAGSITDGATQKLITDLPFFPDNSTQRTAYPYTGSPVLLPLTFEDNYEARFCIFGGAENGAKAATPASSQALCLHLKHCNSPSGYCFGDGWQVEDMGLRRVMGDTVALPNGKVLILNGAQNGRAGYANGGWKKGGDGSFPNTVSLLYDPIAPAGKRFKRLAETPIVRMYHSTACLHHTGDVLVAGCDVCAKYAGVAPKTTPSPDGLLEYRLQLVKLTENARERPAIVTAPKIITRGLTFIVDYEYSADIIGASLVTPCGVTHSIGMNQRVVMLKVIGAANGRAFIQAPPALLPALALRGHYLLFLLGKSRSYSEGVWLQLR</sequence>
<organism evidence="5 6">
    <name type="scientific">Tetrabaena socialis</name>
    <dbReference type="NCBI Taxonomy" id="47790"/>
    <lineage>
        <taxon>Eukaryota</taxon>
        <taxon>Viridiplantae</taxon>
        <taxon>Chlorophyta</taxon>
        <taxon>core chlorophytes</taxon>
        <taxon>Chlorophyceae</taxon>
        <taxon>CS clade</taxon>
        <taxon>Chlamydomonadales</taxon>
        <taxon>Tetrabaenaceae</taxon>
        <taxon>Tetrabaena</taxon>
    </lineage>
</organism>
<dbReference type="InterPro" id="IPR015202">
    <property type="entry name" value="GO-like_E_set"/>
</dbReference>
<dbReference type="Pfam" id="PF07250">
    <property type="entry name" value="Glyoxal_oxid_N"/>
    <property type="match status" value="1"/>
</dbReference>
<dbReference type="InterPro" id="IPR037293">
    <property type="entry name" value="Gal_Oxidase_central_sf"/>
</dbReference>
<name>A0A2J8A145_9CHLO</name>
<gene>
    <name evidence="5" type="ORF">TSOC_007403</name>
</gene>
<comment type="caution">
    <text evidence="5">The sequence shown here is derived from an EMBL/GenBank/DDBJ whole genome shotgun (WGS) entry which is preliminary data.</text>
</comment>
<dbReference type="SUPFAM" id="SSF81296">
    <property type="entry name" value="E set domains"/>
    <property type="match status" value="1"/>
</dbReference>
<evidence type="ECO:0000259" key="4">
    <source>
        <dbReference type="Pfam" id="PF09118"/>
    </source>
</evidence>
<reference evidence="5 6" key="1">
    <citation type="journal article" date="2017" name="Mol. Biol. Evol.">
        <title>The 4-celled Tetrabaena socialis nuclear genome reveals the essential components for genetic control of cell number at the origin of multicellularity in the volvocine lineage.</title>
        <authorList>
            <person name="Featherston J."/>
            <person name="Arakaki Y."/>
            <person name="Hanschen E.R."/>
            <person name="Ferris P.J."/>
            <person name="Michod R.E."/>
            <person name="Olson B.J.S.C."/>
            <person name="Nozaki H."/>
            <person name="Durand P.M."/>
        </authorList>
    </citation>
    <scope>NUCLEOTIDE SEQUENCE [LARGE SCALE GENOMIC DNA]</scope>
    <source>
        <strain evidence="5 6">NIES-571</strain>
    </source>
</reference>
<evidence type="ECO:0000313" key="6">
    <source>
        <dbReference type="Proteomes" id="UP000236333"/>
    </source>
</evidence>